<gene>
    <name evidence="1" type="ORF">ABR82_06840</name>
</gene>
<evidence type="ECO:0000313" key="2">
    <source>
        <dbReference type="Proteomes" id="UP000051269"/>
    </source>
</evidence>
<dbReference type="EMBL" id="LIBO01000314">
    <property type="protein sequence ID" value="KRO60150.1"/>
    <property type="molecule type" value="Genomic_DNA"/>
</dbReference>
<organism evidence="1 2">
    <name type="scientific">Verrucomicrobia subdivision 6 bacterium BACL9 MAG-120507-bin52</name>
    <dbReference type="NCBI Taxonomy" id="1655590"/>
    <lineage>
        <taxon>Bacteria</taxon>
        <taxon>Pseudomonadati</taxon>
        <taxon>Verrucomicrobiota</taxon>
        <taxon>Verrucomicrobiia</taxon>
        <taxon>Verrucomicrobiales</taxon>
        <taxon>Verrucomicrobia subdivision 6</taxon>
    </lineage>
</organism>
<dbReference type="Proteomes" id="UP000051269">
    <property type="component" value="Unassembled WGS sequence"/>
</dbReference>
<sequence length="61" mass="7098">MILSSSYTVAMPRPNSVMLPPIPRLFQDTETHRRQKDGRWWARCWKLLRNSGGGKATDLRN</sequence>
<evidence type="ECO:0000313" key="1">
    <source>
        <dbReference type="EMBL" id="KRO60150.1"/>
    </source>
</evidence>
<comment type="caution">
    <text evidence="1">The sequence shown here is derived from an EMBL/GenBank/DDBJ whole genome shotgun (WGS) entry which is preliminary data.</text>
</comment>
<reference evidence="1 2" key="1">
    <citation type="submission" date="2015-10" db="EMBL/GenBank/DDBJ databases">
        <title>Metagenome-Assembled Genomes uncover a global brackish microbiome.</title>
        <authorList>
            <person name="Hugerth L.W."/>
            <person name="Larsson J."/>
            <person name="Alneberg J."/>
            <person name="Lindh M.V."/>
            <person name="Legrand C."/>
            <person name="Pinhassi J."/>
            <person name="Andersson A.F."/>
        </authorList>
    </citation>
    <scope>NUCLEOTIDE SEQUENCE [LARGE SCALE GENOMIC DNA]</scope>
    <source>
        <strain evidence="1">BACL18 MAG-120507-bin52</strain>
    </source>
</reference>
<name>A0A0R2RCW5_9BACT</name>
<dbReference type="AlphaFoldDB" id="A0A0R2RCW5"/>
<accession>A0A0R2RCW5</accession>
<protein>
    <submittedName>
        <fullName evidence="1">Uncharacterized protein</fullName>
    </submittedName>
</protein>
<proteinExistence type="predicted"/>